<keyword evidence="1" id="KW-0732">Signal</keyword>
<dbReference type="SUPFAM" id="SSF53474">
    <property type="entry name" value="alpha/beta-Hydrolases"/>
    <property type="match status" value="1"/>
</dbReference>
<dbReference type="InterPro" id="IPR029058">
    <property type="entry name" value="AB_hydrolase_fold"/>
</dbReference>
<gene>
    <name evidence="2" type="ORF">SAMN06265795_11018</name>
</gene>
<accession>A0A239ILS4</accession>
<sequence>MHSKFAVPVALVVSLLASMPALAAGWSLPPDRGTLEPEAIAAIRNGNEYPETSGYRKQIDYIDFTAYGQSFTQVVVTLVPDNPRRHHGRKLVVAGGEPGSEYAMDFLETPEGKEGPGVWLAKRGVTFIALTRVGRWNFLARDGSGSWQDIPLEQRMPIFNRRQAAPWSAADFEVKTTAGKEATSGDSSTYRMPKADTQLYRQMLATTAQTYLAGYRKAIEHALPPAQRDQALLLYWGMSTGGAFLYPLAKHLPPDGYLGWGTSSTGLAYVYRKSKAGDYATPYAQTALRLRERGYDDFTYYTRELDEATRQRWWQNALKSPRFKSGEDAPMQFNAAALTETALRLWQADWLPAEYRQRGLPALLQEVMEPSLPPAALKTIPVLDMNGTRDEAIPPKVVDAHREVMEPQVAKYRVARVRDFSHYLYTQDSIKVVGNLWLRFIESGYFDK</sequence>
<feature type="signal peptide" evidence="1">
    <location>
        <begin position="1"/>
        <end position="23"/>
    </location>
</feature>
<evidence type="ECO:0000256" key="1">
    <source>
        <dbReference type="SAM" id="SignalP"/>
    </source>
</evidence>
<dbReference type="AlphaFoldDB" id="A0A239ILS4"/>
<dbReference type="Proteomes" id="UP000198284">
    <property type="component" value="Unassembled WGS sequence"/>
</dbReference>
<protein>
    <submittedName>
        <fullName evidence="2">Uncharacterized protein</fullName>
    </submittedName>
</protein>
<feature type="chain" id="PRO_5012941204" evidence="1">
    <location>
        <begin position="24"/>
        <end position="448"/>
    </location>
</feature>
<dbReference type="Gene3D" id="3.40.50.1820">
    <property type="entry name" value="alpha/beta hydrolase"/>
    <property type="match status" value="1"/>
</dbReference>
<proteinExistence type="predicted"/>
<reference evidence="2 3" key="1">
    <citation type="submission" date="2017-06" db="EMBL/GenBank/DDBJ databases">
        <authorList>
            <person name="Kim H.J."/>
            <person name="Triplett B.A."/>
        </authorList>
    </citation>
    <scope>NUCLEOTIDE SEQUENCE [LARGE SCALE GENOMIC DNA]</scope>
    <source>
        <strain evidence="2 3">U15</strain>
    </source>
</reference>
<organism evidence="2 3">
    <name type="scientific">Noviherbaspirillum humi</name>
    <dbReference type="NCBI Taxonomy" id="1688639"/>
    <lineage>
        <taxon>Bacteria</taxon>
        <taxon>Pseudomonadati</taxon>
        <taxon>Pseudomonadota</taxon>
        <taxon>Betaproteobacteria</taxon>
        <taxon>Burkholderiales</taxon>
        <taxon>Oxalobacteraceae</taxon>
        <taxon>Noviherbaspirillum</taxon>
    </lineage>
</organism>
<evidence type="ECO:0000313" key="2">
    <source>
        <dbReference type="EMBL" id="SNS94499.1"/>
    </source>
</evidence>
<keyword evidence="3" id="KW-1185">Reference proteome</keyword>
<name>A0A239ILS4_9BURK</name>
<evidence type="ECO:0000313" key="3">
    <source>
        <dbReference type="Proteomes" id="UP000198284"/>
    </source>
</evidence>
<dbReference type="EMBL" id="FZOT01000010">
    <property type="protein sequence ID" value="SNS94499.1"/>
    <property type="molecule type" value="Genomic_DNA"/>
</dbReference>